<gene>
    <name evidence="2" type="ORF">QBC42DRAFT_40126</name>
</gene>
<sequence length="88" mass="10166">MVQFLASLLYWAGSLIYISLYYQSGQHSWKSIIYFVFLCGYFYLEHILTTVVMAQPRISRGISFSFVWGRSGWVHSELLLSLFPLSGS</sequence>
<evidence type="ECO:0000313" key="3">
    <source>
        <dbReference type="Proteomes" id="UP001321749"/>
    </source>
</evidence>
<feature type="transmembrane region" description="Helical" evidence="1">
    <location>
        <begin position="7"/>
        <end position="25"/>
    </location>
</feature>
<comment type="caution">
    <text evidence="2">The sequence shown here is derived from an EMBL/GenBank/DDBJ whole genome shotgun (WGS) entry which is preliminary data.</text>
</comment>
<protein>
    <submittedName>
        <fullName evidence="2">Uncharacterized protein</fullName>
    </submittedName>
</protein>
<evidence type="ECO:0000256" key="1">
    <source>
        <dbReference type="SAM" id="Phobius"/>
    </source>
</evidence>
<keyword evidence="3" id="KW-1185">Reference proteome</keyword>
<keyword evidence="1" id="KW-0812">Transmembrane</keyword>
<reference evidence="2" key="2">
    <citation type="submission" date="2023-06" db="EMBL/GenBank/DDBJ databases">
        <authorList>
            <consortium name="Lawrence Berkeley National Laboratory"/>
            <person name="Mondo S.J."/>
            <person name="Hensen N."/>
            <person name="Bonometti L."/>
            <person name="Westerberg I."/>
            <person name="Brannstrom I.O."/>
            <person name="Guillou S."/>
            <person name="Cros-Aarteil S."/>
            <person name="Calhoun S."/>
            <person name="Haridas S."/>
            <person name="Kuo A."/>
            <person name="Pangilinan J."/>
            <person name="Riley R."/>
            <person name="Labutti K."/>
            <person name="Andreopoulos B."/>
            <person name="Lipzen A."/>
            <person name="Chen C."/>
            <person name="Yanf M."/>
            <person name="Daum C."/>
            <person name="Ng V."/>
            <person name="Clum A."/>
            <person name="Steindorff A."/>
            <person name="Ohm R."/>
            <person name="Martin F."/>
            <person name="Silar P."/>
            <person name="Natvig D."/>
            <person name="Lalanne C."/>
            <person name="Gautier V."/>
            <person name="Ament-Velasquez S.L."/>
            <person name="Kruys A."/>
            <person name="Hutchinson M.I."/>
            <person name="Powell A.J."/>
            <person name="Barry K."/>
            <person name="Miller A.N."/>
            <person name="Grigoriev I.V."/>
            <person name="Debuchy R."/>
            <person name="Gladieux P."/>
            <person name="Thoren M.H."/>
            <person name="Johannesson H."/>
        </authorList>
    </citation>
    <scope>NUCLEOTIDE SEQUENCE</scope>
    <source>
        <strain evidence="2">PSN324</strain>
    </source>
</reference>
<evidence type="ECO:0000313" key="2">
    <source>
        <dbReference type="EMBL" id="KAK4457372.1"/>
    </source>
</evidence>
<accession>A0AAV9HD18</accession>
<organism evidence="2 3">
    <name type="scientific">Cladorrhinum samala</name>
    <dbReference type="NCBI Taxonomy" id="585594"/>
    <lineage>
        <taxon>Eukaryota</taxon>
        <taxon>Fungi</taxon>
        <taxon>Dikarya</taxon>
        <taxon>Ascomycota</taxon>
        <taxon>Pezizomycotina</taxon>
        <taxon>Sordariomycetes</taxon>
        <taxon>Sordariomycetidae</taxon>
        <taxon>Sordariales</taxon>
        <taxon>Podosporaceae</taxon>
        <taxon>Cladorrhinum</taxon>
    </lineage>
</organism>
<reference evidence="2" key="1">
    <citation type="journal article" date="2023" name="Mol. Phylogenet. Evol.">
        <title>Genome-scale phylogeny and comparative genomics of the fungal order Sordariales.</title>
        <authorList>
            <person name="Hensen N."/>
            <person name="Bonometti L."/>
            <person name="Westerberg I."/>
            <person name="Brannstrom I.O."/>
            <person name="Guillou S."/>
            <person name="Cros-Aarteil S."/>
            <person name="Calhoun S."/>
            <person name="Haridas S."/>
            <person name="Kuo A."/>
            <person name="Mondo S."/>
            <person name="Pangilinan J."/>
            <person name="Riley R."/>
            <person name="LaButti K."/>
            <person name="Andreopoulos B."/>
            <person name="Lipzen A."/>
            <person name="Chen C."/>
            <person name="Yan M."/>
            <person name="Daum C."/>
            <person name="Ng V."/>
            <person name="Clum A."/>
            <person name="Steindorff A."/>
            <person name="Ohm R.A."/>
            <person name="Martin F."/>
            <person name="Silar P."/>
            <person name="Natvig D.O."/>
            <person name="Lalanne C."/>
            <person name="Gautier V."/>
            <person name="Ament-Velasquez S.L."/>
            <person name="Kruys A."/>
            <person name="Hutchinson M.I."/>
            <person name="Powell A.J."/>
            <person name="Barry K."/>
            <person name="Miller A.N."/>
            <person name="Grigoriev I.V."/>
            <person name="Debuchy R."/>
            <person name="Gladieux P."/>
            <person name="Hiltunen Thoren M."/>
            <person name="Johannesson H."/>
        </authorList>
    </citation>
    <scope>NUCLEOTIDE SEQUENCE</scope>
    <source>
        <strain evidence="2">PSN324</strain>
    </source>
</reference>
<proteinExistence type="predicted"/>
<keyword evidence="1" id="KW-0472">Membrane</keyword>
<dbReference type="EMBL" id="MU865119">
    <property type="protein sequence ID" value="KAK4457372.1"/>
    <property type="molecule type" value="Genomic_DNA"/>
</dbReference>
<dbReference type="Proteomes" id="UP001321749">
    <property type="component" value="Unassembled WGS sequence"/>
</dbReference>
<dbReference type="AlphaFoldDB" id="A0AAV9HD18"/>
<name>A0AAV9HD18_9PEZI</name>
<keyword evidence="1" id="KW-1133">Transmembrane helix</keyword>
<feature type="transmembrane region" description="Helical" evidence="1">
    <location>
        <begin position="31"/>
        <end position="54"/>
    </location>
</feature>